<comment type="caution">
    <text evidence="2">The sequence shown here is derived from an EMBL/GenBank/DDBJ whole genome shotgun (WGS) entry which is preliminary data.</text>
</comment>
<sequence>MSYDEFRCLYSLSPLPDSGWYYFKARPDKNLLRGSPSNVKRWKKRFFFASEDEWEFFPSKPLGLGIPRKSCKALLALTETEAKRTVEVLGKIEPGGYFDMSKVLGSKTFTKHFAVGRMEVSSSGGDNATLGDEGEFRGDLQHSGSSRSDSVEYLGVIRVDIGRAVLATFRCMFYLS</sequence>
<evidence type="ECO:0000313" key="2">
    <source>
        <dbReference type="EMBL" id="GFS42450.1"/>
    </source>
</evidence>
<name>A0A7J0DWD4_9ERIC</name>
<evidence type="ECO:0000313" key="3">
    <source>
        <dbReference type="Proteomes" id="UP000585474"/>
    </source>
</evidence>
<feature type="region of interest" description="Disordered" evidence="1">
    <location>
        <begin position="121"/>
        <end position="147"/>
    </location>
</feature>
<protein>
    <submittedName>
        <fullName evidence="2">Uncharacterized protein</fullName>
    </submittedName>
</protein>
<dbReference type="EMBL" id="BJWL01000399">
    <property type="protein sequence ID" value="GFS42450.1"/>
    <property type="molecule type" value="Genomic_DNA"/>
</dbReference>
<accession>A0A7J0DWD4</accession>
<dbReference type="AlphaFoldDB" id="A0A7J0DWD4"/>
<dbReference type="Proteomes" id="UP000585474">
    <property type="component" value="Unassembled WGS sequence"/>
</dbReference>
<keyword evidence="3" id="KW-1185">Reference proteome</keyword>
<gene>
    <name evidence="2" type="ORF">Acr_00g0079930</name>
</gene>
<organism evidence="2 3">
    <name type="scientific">Actinidia rufa</name>
    <dbReference type="NCBI Taxonomy" id="165716"/>
    <lineage>
        <taxon>Eukaryota</taxon>
        <taxon>Viridiplantae</taxon>
        <taxon>Streptophyta</taxon>
        <taxon>Embryophyta</taxon>
        <taxon>Tracheophyta</taxon>
        <taxon>Spermatophyta</taxon>
        <taxon>Magnoliopsida</taxon>
        <taxon>eudicotyledons</taxon>
        <taxon>Gunneridae</taxon>
        <taxon>Pentapetalae</taxon>
        <taxon>asterids</taxon>
        <taxon>Ericales</taxon>
        <taxon>Actinidiaceae</taxon>
        <taxon>Actinidia</taxon>
    </lineage>
</organism>
<proteinExistence type="predicted"/>
<reference evidence="3" key="1">
    <citation type="submission" date="2019-07" db="EMBL/GenBank/DDBJ databases">
        <title>De Novo Assembly of kiwifruit Actinidia rufa.</title>
        <authorList>
            <person name="Sugita-Konishi S."/>
            <person name="Sato K."/>
            <person name="Mori E."/>
            <person name="Abe Y."/>
            <person name="Kisaki G."/>
            <person name="Hamano K."/>
            <person name="Suezawa K."/>
            <person name="Otani M."/>
            <person name="Fukuda T."/>
            <person name="Manabe T."/>
            <person name="Gomi K."/>
            <person name="Tabuchi M."/>
            <person name="Akimitsu K."/>
            <person name="Kataoka I."/>
        </authorList>
    </citation>
    <scope>NUCLEOTIDE SEQUENCE [LARGE SCALE GENOMIC DNA]</scope>
    <source>
        <strain evidence="3">cv. Fuchu</strain>
    </source>
</reference>
<evidence type="ECO:0000256" key="1">
    <source>
        <dbReference type="SAM" id="MobiDB-lite"/>
    </source>
</evidence>